<dbReference type="Proteomes" id="UP000520814">
    <property type="component" value="Unassembled WGS sequence"/>
</dbReference>
<dbReference type="SUPFAM" id="SSF50156">
    <property type="entry name" value="PDZ domain-like"/>
    <property type="match status" value="1"/>
</dbReference>
<dbReference type="RefSeq" id="WP_184192672.1">
    <property type="nucleotide sequence ID" value="NZ_JACHGW010000001.1"/>
</dbReference>
<organism evidence="3 4">
    <name type="scientific">Armatimonas rosea</name>
    <dbReference type="NCBI Taxonomy" id="685828"/>
    <lineage>
        <taxon>Bacteria</taxon>
        <taxon>Bacillati</taxon>
        <taxon>Armatimonadota</taxon>
        <taxon>Armatimonadia</taxon>
        <taxon>Armatimonadales</taxon>
        <taxon>Armatimonadaceae</taxon>
        <taxon>Armatimonas</taxon>
    </lineage>
</organism>
<evidence type="ECO:0000259" key="2">
    <source>
        <dbReference type="PROSITE" id="PS50106"/>
    </source>
</evidence>
<dbReference type="PANTHER" id="PTHR32060">
    <property type="entry name" value="TAIL-SPECIFIC PROTEASE"/>
    <property type="match status" value="1"/>
</dbReference>
<dbReference type="InterPro" id="IPR029045">
    <property type="entry name" value="ClpP/crotonase-like_dom_sf"/>
</dbReference>
<sequence length="409" mass="43496">MKKLVVTLALSLLGATAFAQPLSPEAKTRTLETLQQAIARRAFVPGVDFSKLPDALEKRRAELDKAEDMRAFSNTVNQVLRDFGISHIRLFTPAAAQQRRTGQAIGFGLGMAPAPDGLAVSTLAPGSHAAGVGLAIGDVITEVEGKPAGNNPTSVDQDGRETSLITVKRKADGAQKHVMLLRKPYSTIRKPTLTWPAPGVARFTLPSFTNGYSQPEVDALFAEVAKAKAKALIVDLRNNGGGLVNNSAHLLSLLLPPGTPTGCSVTRQMVAEYKEKTGKESSDPIEVAKWKGPDRKTTLRKLPPYQGKVVVLINRGSASASEIVSSVLREERKSLVIGQPSAGAVLTSIFAPLPTGFEVQLPLSDYITPKGVRLEKNPIKPDVEVANALPAKEEASDPCVLAALKALTK</sequence>
<dbReference type="PANTHER" id="PTHR32060:SF30">
    <property type="entry name" value="CARBOXY-TERMINAL PROCESSING PROTEASE CTPA"/>
    <property type="match status" value="1"/>
</dbReference>
<dbReference type="InterPro" id="IPR005151">
    <property type="entry name" value="Tail-specific_protease"/>
</dbReference>
<keyword evidence="3" id="KW-0645">Protease</keyword>
<dbReference type="Pfam" id="PF03572">
    <property type="entry name" value="Peptidase_S41"/>
    <property type="match status" value="1"/>
</dbReference>
<dbReference type="SUPFAM" id="SSF52096">
    <property type="entry name" value="ClpP/crotonase"/>
    <property type="match status" value="1"/>
</dbReference>
<keyword evidence="1" id="KW-0732">Signal</keyword>
<keyword evidence="3" id="KW-0378">Hydrolase</keyword>
<dbReference type="Gene3D" id="3.30.750.44">
    <property type="match status" value="1"/>
</dbReference>
<dbReference type="Gene3D" id="3.90.226.10">
    <property type="entry name" value="2-enoyl-CoA Hydratase, Chain A, domain 1"/>
    <property type="match status" value="1"/>
</dbReference>
<accession>A0A7W9W5Z6</accession>
<name>A0A7W9W5Z6_ARMRO</name>
<dbReference type="GO" id="GO:0007165">
    <property type="term" value="P:signal transduction"/>
    <property type="evidence" value="ECO:0007669"/>
    <property type="project" value="TreeGrafter"/>
</dbReference>
<dbReference type="GO" id="GO:0006508">
    <property type="term" value="P:proteolysis"/>
    <property type="evidence" value="ECO:0007669"/>
    <property type="project" value="UniProtKB-KW"/>
</dbReference>
<proteinExistence type="predicted"/>
<dbReference type="PROSITE" id="PS50106">
    <property type="entry name" value="PDZ"/>
    <property type="match status" value="1"/>
</dbReference>
<dbReference type="EC" id="3.4.21.102" evidence="3"/>
<evidence type="ECO:0000256" key="1">
    <source>
        <dbReference type="SAM" id="SignalP"/>
    </source>
</evidence>
<dbReference type="CDD" id="cd06567">
    <property type="entry name" value="Peptidase_S41"/>
    <property type="match status" value="1"/>
</dbReference>
<evidence type="ECO:0000313" key="4">
    <source>
        <dbReference type="Proteomes" id="UP000520814"/>
    </source>
</evidence>
<dbReference type="GO" id="GO:0004252">
    <property type="term" value="F:serine-type endopeptidase activity"/>
    <property type="evidence" value="ECO:0007669"/>
    <property type="project" value="UniProtKB-EC"/>
</dbReference>
<dbReference type="SMART" id="SM00245">
    <property type="entry name" value="TSPc"/>
    <property type="match status" value="1"/>
</dbReference>
<reference evidence="3 4" key="1">
    <citation type="submission" date="2020-08" db="EMBL/GenBank/DDBJ databases">
        <title>Genomic Encyclopedia of Type Strains, Phase IV (KMG-IV): sequencing the most valuable type-strain genomes for metagenomic binning, comparative biology and taxonomic classification.</title>
        <authorList>
            <person name="Goeker M."/>
        </authorList>
    </citation>
    <scope>NUCLEOTIDE SEQUENCE [LARGE SCALE GENOMIC DNA]</scope>
    <source>
        <strain evidence="3 4">DSM 23562</strain>
    </source>
</reference>
<feature type="domain" description="PDZ" evidence="2">
    <location>
        <begin position="93"/>
        <end position="147"/>
    </location>
</feature>
<dbReference type="Gene3D" id="2.30.42.10">
    <property type="match status" value="1"/>
</dbReference>
<protein>
    <submittedName>
        <fullName evidence="3">Carboxyl-terminal processing protease</fullName>
        <ecNumber evidence="3">3.4.21.102</ecNumber>
    </submittedName>
</protein>
<dbReference type="AlphaFoldDB" id="A0A7W9W5Z6"/>
<dbReference type="InterPro" id="IPR001478">
    <property type="entry name" value="PDZ"/>
</dbReference>
<comment type="caution">
    <text evidence="3">The sequence shown here is derived from an EMBL/GenBank/DDBJ whole genome shotgun (WGS) entry which is preliminary data.</text>
</comment>
<feature type="signal peptide" evidence="1">
    <location>
        <begin position="1"/>
        <end position="19"/>
    </location>
</feature>
<evidence type="ECO:0000313" key="3">
    <source>
        <dbReference type="EMBL" id="MBB6049052.1"/>
    </source>
</evidence>
<feature type="chain" id="PRO_5030753468" evidence="1">
    <location>
        <begin position="20"/>
        <end position="409"/>
    </location>
</feature>
<dbReference type="GO" id="GO:0030288">
    <property type="term" value="C:outer membrane-bounded periplasmic space"/>
    <property type="evidence" value="ECO:0007669"/>
    <property type="project" value="TreeGrafter"/>
</dbReference>
<dbReference type="InterPro" id="IPR036034">
    <property type="entry name" value="PDZ_sf"/>
</dbReference>
<dbReference type="EMBL" id="JACHGW010000001">
    <property type="protein sequence ID" value="MBB6049052.1"/>
    <property type="molecule type" value="Genomic_DNA"/>
</dbReference>
<keyword evidence="4" id="KW-1185">Reference proteome</keyword>
<gene>
    <name evidence="3" type="ORF">HNQ39_000814</name>
</gene>